<name>A0A6C0F4V8_9ZZZZ</name>
<dbReference type="InterPro" id="IPR043928">
    <property type="entry name" value="DNVP"/>
</dbReference>
<dbReference type="GO" id="GO:0051276">
    <property type="term" value="P:chromosome organization"/>
    <property type="evidence" value="ECO:0007669"/>
    <property type="project" value="InterPro"/>
</dbReference>
<reference evidence="1" key="1">
    <citation type="journal article" date="2020" name="Nature">
        <title>Giant virus diversity and host interactions through global metagenomics.</title>
        <authorList>
            <person name="Schulz F."/>
            <person name="Roux S."/>
            <person name="Paez-Espino D."/>
            <person name="Jungbluth S."/>
            <person name="Walsh D.A."/>
            <person name="Denef V.J."/>
            <person name="McMahon K.D."/>
            <person name="Konstantinidis K.T."/>
            <person name="Eloe-Fadrosh E.A."/>
            <person name="Kyrpides N.C."/>
            <person name="Woyke T."/>
        </authorList>
    </citation>
    <scope>NUCLEOTIDE SEQUENCE</scope>
    <source>
        <strain evidence="1">GVMAG-M-3300009180-1</strain>
    </source>
</reference>
<evidence type="ECO:0000313" key="1">
    <source>
        <dbReference type="EMBL" id="QHT35110.1"/>
    </source>
</evidence>
<accession>A0A6C0F4V8</accession>
<protein>
    <submittedName>
        <fullName evidence="1">Uncharacterized protein</fullName>
    </submittedName>
</protein>
<organism evidence="1">
    <name type="scientific">viral metagenome</name>
    <dbReference type="NCBI Taxonomy" id="1070528"/>
    <lineage>
        <taxon>unclassified sequences</taxon>
        <taxon>metagenomes</taxon>
        <taxon>organismal metagenomes</taxon>
    </lineage>
</organism>
<dbReference type="GO" id="GO:0003677">
    <property type="term" value="F:DNA binding"/>
    <property type="evidence" value="ECO:0007669"/>
    <property type="project" value="InterPro"/>
</dbReference>
<dbReference type="AlphaFoldDB" id="A0A6C0F4V8"/>
<dbReference type="EMBL" id="MN739013">
    <property type="protein sequence ID" value="QHT35110.1"/>
    <property type="molecule type" value="Genomic_DNA"/>
</dbReference>
<sequence length="94" mass="10799">MTNRPVRGEDGMYEIKGKKYPELFGSRVQVYRGSAYKTAGELVAKDLMMNKHGRIVSALKHKTAKKEKRLEKAGYFAKKGKFGYVKRATRKTRK</sequence>
<proteinExistence type="predicted"/>
<dbReference type="Pfam" id="PF19060">
    <property type="entry name" value="DVNP"/>
    <property type="match status" value="1"/>
</dbReference>